<dbReference type="PANTHER" id="PTHR46579:SF2">
    <property type="entry name" value="C2H2-TYPE DOMAIN-CONTAINING PROTEIN"/>
    <property type="match status" value="1"/>
</dbReference>
<evidence type="ECO:0000313" key="2">
    <source>
        <dbReference type="Proteomes" id="UP000077315"/>
    </source>
</evidence>
<name>A0A163A4Q3_PHYB8</name>
<keyword evidence="2" id="KW-1185">Reference proteome</keyword>
<dbReference type="EMBL" id="KV440987">
    <property type="protein sequence ID" value="OAD71071.1"/>
    <property type="molecule type" value="Genomic_DNA"/>
</dbReference>
<feature type="non-terminal residue" evidence="1">
    <location>
        <position position="1"/>
    </location>
</feature>
<evidence type="ECO:0000313" key="1">
    <source>
        <dbReference type="EMBL" id="OAD71071.1"/>
    </source>
</evidence>
<dbReference type="InParanoid" id="A0A163A4Q3"/>
<dbReference type="AlphaFoldDB" id="A0A163A4Q3"/>
<dbReference type="GeneID" id="28989337"/>
<dbReference type="VEuPathDB" id="FungiDB:PHYBLDRAFT_115016"/>
<gene>
    <name evidence="1" type="ORF">PHYBLDRAFT_115016</name>
</gene>
<dbReference type="Proteomes" id="UP000077315">
    <property type="component" value="Unassembled WGS sequence"/>
</dbReference>
<reference evidence="2" key="1">
    <citation type="submission" date="2015-06" db="EMBL/GenBank/DDBJ databases">
        <title>Expansion of signal transduction pathways in fungi by whole-genome duplication.</title>
        <authorList>
            <consortium name="DOE Joint Genome Institute"/>
            <person name="Corrochano L.M."/>
            <person name="Kuo A."/>
            <person name="Marcet-Houben M."/>
            <person name="Polaino S."/>
            <person name="Salamov A."/>
            <person name="Villalobos J.M."/>
            <person name="Alvarez M.I."/>
            <person name="Avalos J."/>
            <person name="Benito E.P."/>
            <person name="Benoit I."/>
            <person name="Burger G."/>
            <person name="Camino L.P."/>
            <person name="Canovas D."/>
            <person name="Cerda-Olmedo E."/>
            <person name="Cheng J.-F."/>
            <person name="Dominguez A."/>
            <person name="Elias M."/>
            <person name="Eslava A.P."/>
            <person name="Glaser F."/>
            <person name="Grimwood J."/>
            <person name="Gutierrez G."/>
            <person name="Heitman J."/>
            <person name="Henrissat B."/>
            <person name="Iturriaga E.A."/>
            <person name="Lang B.F."/>
            <person name="Lavin J.L."/>
            <person name="Lee S."/>
            <person name="Li W."/>
            <person name="Lindquist E."/>
            <person name="Lopez-Garcia S."/>
            <person name="Luque E.M."/>
            <person name="Marcos A.T."/>
            <person name="Martin J."/>
            <person name="McCluskey K."/>
            <person name="Medina H.R."/>
            <person name="Miralles-Duran A."/>
            <person name="Miyazaki A."/>
            <person name="Munoz-Torres E."/>
            <person name="Oguiza J.A."/>
            <person name="Ohm R."/>
            <person name="Olmedo M."/>
            <person name="Orejas M."/>
            <person name="Ortiz-Castellanos L."/>
            <person name="Pisabarro A.G."/>
            <person name="Rodriguez-Romero J."/>
            <person name="Ruiz-Herrera J."/>
            <person name="Ruiz-Vazquez R."/>
            <person name="Sanz C."/>
            <person name="Schackwitz W."/>
            <person name="Schmutz J."/>
            <person name="Shahriari M."/>
            <person name="Shelest E."/>
            <person name="Silva-Franco F."/>
            <person name="Soanes D."/>
            <person name="Syed K."/>
            <person name="Tagua V.G."/>
            <person name="Talbot N.J."/>
            <person name="Thon M."/>
            <person name="De vries R.P."/>
            <person name="Wiebenga A."/>
            <person name="Yadav J.S."/>
            <person name="Braun E.L."/>
            <person name="Baker S."/>
            <person name="Garre V."/>
            <person name="Horwitz B."/>
            <person name="Torres-Martinez S."/>
            <person name="Idnurm A."/>
            <person name="Herrera-Estrella A."/>
            <person name="Gabaldon T."/>
            <person name="Grigoriev I.V."/>
        </authorList>
    </citation>
    <scope>NUCLEOTIDE SEQUENCE [LARGE SCALE GENOMIC DNA]</scope>
    <source>
        <strain evidence="2">NRRL 1555(-)</strain>
    </source>
</reference>
<proteinExistence type="predicted"/>
<organism evidence="1 2">
    <name type="scientific">Phycomyces blakesleeanus (strain ATCC 8743b / DSM 1359 / FGSC 10004 / NBRC 33097 / NRRL 1555)</name>
    <dbReference type="NCBI Taxonomy" id="763407"/>
    <lineage>
        <taxon>Eukaryota</taxon>
        <taxon>Fungi</taxon>
        <taxon>Fungi incertae sedis</taxon>
        <taxon>Mucoromycota</taxon>
        <taxon>Mucoromycotina</taxon>
        <taxon>Mucoromycetes</taxon>
        <taxon>Mucorales</taxon>
        <taxon>Phycomycetaceae</taxon>
        <taxon>Phycomyces</taxon>
    </lineage>
</organism>
<dbReference type="RefSeq" id="XP_018289111.1">
    <property type="nucleotide sequence ID" value="XM_018428431.1"/>
</dbReference>
<protein>
    <submittedName>
        <fullName evidence="1">Uncharacterized protein</fullName>
    </submittedName>
</protein>
<accession>A0A163A4Q3</accession>
<dbReference type="PANTHER" id="PTHR46579">
    <property type="entry name" value="F5/8 TYPE C DOMAIN-CONTAINING PROTEIN-RELATED"/>
    <property type="match status" value="1"/>
</dbReference>
<sequence length="137" mass="16114">FAIAWKNARNDNQQRIMERENDVHWSELHELVYFNAVECTIIDPIHNLFLGTTKYIMEKWISTGLISNAHLIAMQDDADKLHVLIGYTSLRKKIIKAFPFMKADKWKSWCLVYSPTVLSGHLLQKHFDNWMCFVNVC</sequence>
<dbReference type="OrthoDB" id="2439011at2759"/>